<accession>A0A699L7R3</accession>
<proteinExistence type="predicted"/>
<evidence type="ECO:0000256" key="1">
    <source>
        <dbReference type="SAM" id="MobiDB-lite"/>
    </source>
</evidence>
<comment type="caution">
    <text evidence="2">The sequence shown here is derived from an EMBL/GenBank/DDBJ whole genome shotgun (WGS) entry which is preliminary data.</text>
</comment>
<dbReference type="EMBL" id="BKCJ010581034">
    <property type="protein sequence ID" value="GFB23148.1"/>
    <property type="molecule type" value="Genomic_DNA"/>
</dbReference>
<reference evidence="2" key="1">
    <citation type="journal article" date="2019" name="Sci. Rep.">
        <title>Draft genome of Tanacetum cinerariifolium, the natural source of mosquito coil.</title>
        <authorList>
            <person name="Yamashiro T."/>
            <person name="Shiraishi A."/>
            <person name="Satake H."/>
            <person name="Nakayama K."/>
        </authorList>
    </citation>
    <scope>NUCLEOTIDE SEQUENCE</scope>
</reference>
<organism evidence="2">
    <name type="scientific">Tanacetum cinerariifolium</name>
    <name type="common">Dalmatian daisy</name>
    <name type="synonym">Chrysanthemum cinerariifolium</name>
    <dbReference type="NCBI Taxonomy" id="118510"/>
    <lineage>
        <taxon>Eukaryota</taxon>
        <taxon>Viridiplantae</taxon>
        <taxon>Streptophyta</taxon>
        <taxon>Embryophyta</taxon>
        <taxon>Tracheophyta</taxon>
        <taxon>Spermatophyta</taxon>
        <taxon>Magnoliopsida</taxon>
        <taxon>eudicotyledons</taxon>
        <taxon>Gunneridae</taxon>
        <taxon>Pentapetalae</taxon>
        <taxon>asterids</taxon>
        <taxon>campanulids</taxon>
        <taxon>Asterales</taxon>
        <taxon>Asteraceae</taxon>
        <taxon>Asteroideae</taxon>
        <taxon>Anthemideae</taxon>
        <taxon>Anthemidinae</taxon>
        <taxon>Tanacetum</taxon>
    </lineage>
</organism>
<feature type="region of interest" description="Disordered" evidence="1">
    <location>
        <begin position="52"/>
        <end position="76"/>
    </location>
</feature>
<name>A0A699L7R3_TANCI</name>
<sequence length="76" mass="8379">MNAAQPKRTSVYKPAHSYVSRPVQRKSAVRTQFRVPRVSTVNRKFPTVNRKFTTGNSKLSTADLGNKGKAVKASAC</sequence>
<dbReference type="AlphaFoldDB" id="A0A699L7R3"/>
<evidence type="ECO:0000313" key="2">
    <source>
        <dbReference type="EMBL" id="GFB23148.1"/>
    </source>
</evidence>
<gene>
    <name evidence="2" type="ORF">Tci_695119</name>
</gene>
<protein>
    <submittedName>
        <fullName evidence="2">Uncharacterized protein</fullName>
    </submittedName>
</protein>